<name>A0AAD7VS40_9ASCO</name>
<keyword evidence="4" id="KW-0406">Ion transport</keyword>
<dbReference type="RefSeq" id="XP_056043046.1">
    <property type="nucleotide sequence ID" value="XM_056187708.1"/>
</dbReference>
<evidence type="ECO:0000313" key="6">
    <source>
        <dbReference type="Proteomes" id="UP001217417"/>
    </source>
</evidence>
<gene>
    <name evidence="5" type="ORF">POJ06DRAFT_254005</name>
</gene>
<comment type="subcellular location">
    <subcellularLocation>
        <location evidence="4">Membrane</location>
        <topology evidence="4">Multi-pass membrane protein</topology>
    </subcellularLocation>
</comment>
<sequence>MASSSGSAMFDMPTMQSTTSMDHSMMAMTMSMAMTTSTTMAMAMPTSSSSSSMDGMDMSSSMSMSSMSFHTSASDFLFATGWTPSSTGQYAGICIFLIVLAVMYRFLHVLKHRTERYFSARTLLNMRNIATTTNHLQTDTYADSLEKSAAEATVQSEHPLQFRNVRPWRVSVDVPLSLIQLVLSAVSYLLMLAVMTFNVGYFLSVLGGIFLGELLFGRFSSNFAGH</sequence>
<proteinExistence type="inferred from homology"/>
<protein>
    <recommendedName>
        <fullName evidence="4">Copper transport protein</fullName>
    </recommendedName>
</protein>
<keyword evidence="2 4" id="KW-1133">Transmembrane helix</keyword>
<dbReference type="Proteomes" id="UP001217417">
    <property type="component" value="Unassembled WGS sequence"/>
</dbReference>
<dbReference type="GO" id="GO:0005375">
    <property type="term" value="F:copper ion transmembrane transporter activity"/>
    <property type="evidence" value="ECO:0007669"/>
    <property type="project" value="UniProtKB-UniRule"/>
</dbReference>
<reference evidence="5" key="1">
    <citation type="submission" date="2023-03" db="EMBL/GenBank/DDBJ databases">
        <title>Near-Complete genome sequence of Lipomyces tetrasporous NRRL Y-64009, an oleaginous yeast capable of growing on lignocellulosic hydrolysates.</title>
        <authorList>
            <consortium name="Lawrence Berkeley National Laboratory"/>
            <person name="Jagtap S.S."/>
            <person name="Liu J.-J."/>
            <person name="Walukiewicz H.E."/>
            <person name="Pangilinan J."/>
            <person name="Lipzen A."/>
            <person name="Ahrendt S."/>
            <person name="Koriabine M."/>
            <person name="Cobaugh K."/>
            <person name="Salamov A."/>
            <person name="Yoshinaga Y."/>
            <person name="Ng V."/>
            <person name="Daum C."/>
            <person name="Grigoriev I.V."/>
            <person name="Slininger P.J."/>
            <person name="Dien B.S."/>
            <person name="Jin Y.-S."/>
            <person name="Rao C.V."/>
        </authorList>
    </citation>
    <scope>NUCLEOTIDE SEQUENCE</scope>
    <source>
        <strain evidence="5">NRRL Y-64009</strain>
    </source>
</reference>
<keyword evidence="4" id="KW-0186">Copper</keyword>
<evidence type="ECO:0000256" key="1">
    <source>
        <dbReference type="ARBA" id="ARBA00022692"/>
    </source>
</evidence>
<dbReference type="Pfam" id="PF04145">
    <property type="entry name" value="Ctr"/>
    <property type="match status" value="1"/>
</dbReference>
<dbReference type="GeneID" id="80882874"/>
<feature type="transmembrane region" description="Helical" evidence="4">
    <location>
        <begin position="199"/>
        <end position="216"/>
    </location>
</feature>
<keyword evidence="4" id="KW-0813">Transport</keyword>
<accession>A0AAD7VS40</accession>
<organism evidence="5 6">
    <name type="scientific">Lipomyces tetrasporus</name>
    <dbReference type="NCBI Taxonomy" id="54092"/>
    <lineage>
        <taxon>Eukaryota</taxon>
        <taxon>Fungi</taxon>
        <taxon>Dikarya</taxon>
        <taxon>Ascomycota</taxon>
        <taxon>Saccharomycotina</taxon>
        <taxon>Lipomycetes</taxon>
        <taxon>Lipomycetales</taxon>
        <taxon>Lipomycetaceae</taxon>
        <taxon>Lipomyces</taxon>
    </lineage>
</organism>
<dbReference type="InterPro" id="IPR007274">
    <property type="entry name" value="Cop_transporter"/>
</dbReference>
<keyword evidence="3 4" id="KW-0472">Membrane</keyword>
<dbReference type="PANTHER" id="PTHR12483:SF120">
    <property type="entry name" value="HIGH-AFFINITY COPPER TRANSPORTER CTRA2"/>
    <property type="match status" value="1"/>
</dbReference>
<dbReference type="AlphaFoldDB" id="A0AAD7VS40"/>
<comment type="similarity">
    <text evidence="4">Belongs to the copper transporter (Ctr) (TC 1.A.56) family. SLC31A subfamily.</text>
</comment>
<feature type="transmembrane region" description="Helical" evidence="4">
    <location>
        <begin position="89"/>
        <end position="107"/>
    </location>
</feature>
<dbReference type="EMBL" id="JARPMG010000006">
    <property type="protein sequence ID" value="KAJ8099596.1"/>
    <property type="molecule type" value="Genomic_DNA"/>
</dbReference>
<dbReference type="GO" id="GO:0005886">
    <property type="term" value="C:plasma membrane"/>
    <property type="evidence" value="ECO:0007669"/>
    <property type="project" value="TreeGrafter"/>
</dbReference>
<comment type="caution">
    <text evidence="5">The sequence shown here is derived from an EMBL/GenBank/DDBJ whole genome shotgun (WGS) entry which is preliminary data.</text>
</comment>
<dbReference type="PANTHER" id="PTHR12483">
    <property type="entry name" value="SOLUTE CARRIER FAMILY 31 COPPER TRANSPORTERS"/>
    <property type="match status" value="1"/>
</dbReference>
<evidence type="ECO:0000256" key="4">
    <source>
        <dbReference type="RuleBase" id="RU367022"/>
    </source>
</evidence>
<evidence type="ECO:0000256" key="3">
    <source>
        <dbReference type="ARBA" id="ARBA00023136"/>
    </source>
</evidence>
<evidence type="ECO:0000313" key="5">
    <source>
        <dbReference type="EMBL" id="KAJ8099596.1"/>
    </source>
</evidence>
<keyword evidence="4" id="KW-0187">Copper transport</keyword>
<keyword evidence="1 4" id="KW-0812">Transmembrane</keyword>
<evidence type="ECO:0000256" key="2">
    <source>
        <dbReference type="ARBA" id="ARBA00022989"/>
    </source>
</evidence>
<keyword evidence="6" id="KW-1185">Reference proteome</keyword>